<name>A0ACB7TAA6_HYAAI</name>
<gene>
    <name evidence="1" type="ORF">HPB50_015087</name>
</gene>
<comment type="caution">
    <text evidence="1">The sequence shown here is derived from an EMBL/GenBank/DDBJ whole genome shotgun (WGS) entry which is preliminary data.</text>
</comment>
<dbReference type="EMBL" id="CM023490">
    <property type="protein sequence ID" value="KAH6943068.1"/>
    <property type="molecule type" value="Genomic_DNA"/>
</dbReference>
<protein>
    <submittedName>
        <fullName evidence="1">Uncharacterized protein</fullName>
    </submittedName>
</protein>
<accession>A0ACB7TAA6</accession>
<evidence type="ECO:0000313" key="1">
    <source>
        <dbReference type="EMBL" id="KAH6943068.1"/>
    </source>
</evidence>
<keyword evidence="2" id="KW-1185">Reference proteome</keyword>
<organism evidence="1 2">
    <name type="scientific">Hyalomma asiaticum</name>
    <name type="common">Tick</name>
    <dbReference type="NCBI Taxonomy" id="266040"/>
    <lineage>
        <taxon>Eukaryota</taxon>
        <taxon>Metazoa</taxon>
        <taxon>Ecdysozoa</taxon>
        <taxon>Arthropoda</taxon>
        <taxon>Chelicerata</taxon>
        <taxon>Arachnida</taxon>
        <taxon>Acari</taxon>
        <taxon>Parasitiformes</taxon>
        <taxon>Ixodida</taxon>
        <taxon>Ixodoidea</taxon>
        <taxon>Ixodidae</taxon>
        <taxon>Hyalomminae</taxon>
        <taxon>Hyalomma</taxon>
    </lineage>
</organism>
<evidence type="ECO:0000313" key="2">
    <source>
        <dbReference type="Proteomes" id="UP000821845"/>
    </source>
</evidence>
<sequence length="133" mass="14582">MLGQGSIEIAESHVSRRTTVSFTFPFSRGVVRDEVADSVVALVGGAMTMRVCLDINQAPCGKPQVVFQPQLCPRRSSEGAATVPASLCPTTTSARQQQQQLPQFILRFSDGVLIHFEILWTAIPRRLIAWALD</sequence>
<reference evidence="1" key="1">
    <citation type="submission" date="2020-05" db="EMBL/GenBank/DDBJ databases">
        <title>Large-scale comparative analyses of tick genomes elucidate their genetic diversity and vector capacities.</title>
        <authorList>
            <person name="Jia N."/>
            <person name="Wang J."/>
            <person name="Shi W."/>
            <person name="Du L."/>
            <person name="Sun Y."/>
            <person name="Zhan W."/>
            <person name="Jiang J."/>
            <person name="Wang Q."/>
            <person name="Zhang B."/>
            <person name="Ji P."/>
            <person name="Sakyi L.B."/>
            <person name="Cui X."/>
            <person name="Yuan T."/>
            <person name="Jiang B."/>
            <person name="Yang W."/>
            <person name="Lam T.T.-Y."/>
            <person name="Chang Q."/>
            <person name="Ding S."/>
            <person name="Wang X."/>
            <person name="Zhu J."/>
            <person name="Ruan X."/>
            <person name="Zhao L."/>
            <person name="Wei J."/>
            <person name="Que T."/>
            <person name="Du C."/>
            <person name="Cheng J."/>
            <person name="Dai P."/>
            <person name="Han X."/>
            <person name="Huang E."/>
            <person name="Gao Y."/>
            <person name="Liu J."/>
            <person name="Shao H."/>
            <person name="Ye R."/>
            <person name="Li L."/>
            <person name="Wei W."/>
            <person name="Wang X."/>
            <person name="Wang C."/>
            <person name="Yang T."/>
            <person name="Huo Q."/>
            <person name="Li W."/>
            <person name="Guo W."/>
            <person name="Chen H."/>
            <person name="Zhou L."/>
            <person name="Ni X."/>
            <person name="Tian J."/>
            <person name="Zhou Y."/>
            <person name="Sheng Y."/>
            <person name="Liu T."/>
            <person name="Pan Y."/>
            <person name="Xia L."/>
            <person name="Li J."/>
            <person name="Zhao F."/>
            <person name="Cao W."/>
        </authorList>
    </citation>
    <scope>NUCLEOTIDE SEQUENCE</scope>
    <source>
        <strain evidence="1">Hyas-2018</strain>
    </source>
</reference>
<proteinExistence type="predicted"/>
<dbReference type="Proteomes" id="UP000821845">
    <property type="component" value="Chromosome 10"/>
</dbReference>